<keyword evidence="2" id="KW-1185">Reference proteome</keyword>
<sequence length="162" mass="19162">MINNINSVSLRYKKYEQRKTMRNKVVFRFNEKTKKVHIIPITPNNLKFNKRKNQDNAIRILSSFNLQINNKTNKANIKILKFFVNISINRTDGRNNTNPSLMFIFLVLVSTHINSDTNMNWKVRIVDKWDMSLLINRGDIIRVKEEHSPDVVTLQANRSNYQ</sequence>
<protein>
    <submittedName>
        <fullName evidence="1">Uncharacterized protein</fullName>
    </submittedName>
</protein>
<dbReference type="EnsemblMetazoa" id="OVOC2079.1">
    <property type="protein sequence ID" value="OVOC2079.1"/>
    <property type="gene ID" value="WBGene00238888"/>
</dbReference>
<proteinExistence type="predicted"/>
<organism evidence="1 2">
    <name type="scientific">Onchocerca volvulus</name>
    <dbReference type="NCBI Taxonomy" id="6282"/>
    <lineage>
        <taxon>Eukaryota</taxon>
        <taxon>Metazoa</taxon>
        <taxon>Ecdysozoa</taxon>
        <taxon>Nematoda</taxon>
        <taxon>Chromadorea</taxon>
        <taxon>Rhabditida</taxon>
        <taxon>Spirurina</taxon>
        <taxon>Spiruromorpha</taxon>
        <taxon>Filarioidea</taxon>
        <taxon>Onchocercidae</taxon>
        <taxon>Onchocerca</taxon>
    </lineage>
</organism>
<dbReference type="Proteomes" id="UP000024404">
    <property type="component" value="Unassembled WGS sequence"/>
</dbReference>
<evidence type="ECO:0000313" key="2">
    <source>
        <dbReference type="Proteomes" id="UP000024404"/>
    </source>
</evidence>
<name>A0A8R1XU58_ONCVO</name>
<dbReference type="EMBL" id="CMVM020000070">
    <property type="status" value="NOT_ANNOTATED_CDS"/>
    <property type="molecule type" value="Genomic_DNA"/>
</dbReference>
<dbReference type="AlphaFoldDB" id="A0A8R1XU58"/>
<accession>A0A8R1XU58</accession>
<reference evidence="2" key="1">
    <citation type="submission" date="2013-10" db="EMBL/GenBank/DDBJ databases">
        <title>Genome sequencing of Onchocerca volvulus.</title>
        <authorList>
            <person name="Cotton J."/>
            <person name="Tsai J."/>
            <person name="Stanley E."/>
            <person name="Tracey A."/>
            <person name="Holroyd N."/>
            <person name="Lustigman S."/>
            <person name="Berriman M."/>
        </authorList>
    </citation>
    <scope>NUCLEOTIDE SEQUENCE</scope>
</reference>
<reference evidence="1" key="2">
    <citation type="submission" date="2022-06" db="UniProtKB">
        <authorList>
            <consortium name="EnsemblMetazoa"/>
        </authorList>
    </citation>
    <scope>IDENTIFICATION</scope>
</reference>
<evidence type="ECO:0000313" key="1">
    <source>
        <dbReference type="EnsemblMetazoa" id="OVOC2079.1"/>
    </source>
</evidence>